<evidence type="ECO:0000313" key="2">
    <source>
        <dbReference type="Proteomes" id="UP000030993"/>
    </source>
</evidence>
<dbReference type="SUPFAM" id="SSF53335">
    <property type="entry name" value="S-adenosyl-L-methionine-dependent methyltransferases"/>
    <property type="match status" value="1"/>
</dbReference>
<keyword evidence="1" id="KW-0808">Transferase</keyword>
<gene>
    <name evidence="1" type="ORF">NZ47_10000</name>
</gene>
<comment type="caution">
    <text evidence="1">The sequence shown here is derived from an EMBL/GenBank/DDBJ whole genome shotgun (WGS) entry which is preliminary data.</text>
</comment>
<dbReference type="eggNOG" id="COG2518">
    <property type="taxonomic scope" value="Bacteria"/>
</dbReference>
<dbReference type="InterPro" id="IPR007536">
    <property type="entry name" value="16SrRNA_methylTrfase_J"/>
</dbReference>
<organism evidence="1 2">
    <name type="scientific">Anaerovibrio lipolyticus</name>
    <dbReference type="NCBI Taxonomy" id="82374"/>
    <lineage>
        <taxon>Bacteria</taxon>
        <taxon>Bacillati</taxon>
        <taxon>Bacillota</taxon>
        <taxon>Negativicutes</taxon>
        <taxon>Selenomonadales</taxon>
        <taxon>Selenomonadaceae</taxon>
        <taxon>Anaerovibrio</taxon>
    </lineage>
</organism>
<dbReference type="AlphaFoldDB" id="A0A0B2JT81"/>
<keyword evidence="1" id="KW-0489">Methyltransferase</keyword>
<sequence length="260" mass="28937">MLNTIVTTDRKNHKESIELAAYAAEKLGIKNVKRNRAALPEMREEYGVDNILVAKKGSFVLDTLDGELFFHPNMSQLRIKNIRMGDEDHMTAAMDLKEGMGVLDCTLGFGADAIVASFVTGEGGSVTGLEASPLISFVTGEGMKHFLATNYELHSAIKRVNVINADYNEYLKTLPDKSVDVIYFDPMFRHPLKDSHNINPIRAVADHRPLSIEAVNEAKRVARHRVVMKENSRSLEFARLGFDTIVGGKHSKVHYGVIKL</sequence>
<dbReference type="EMBL" id="JSCE01000187">
    <property type="protein sequence ID" value="KHM51545.1"/>
    <property type="molecule type" value="Genomic_DNA"/>
</dbReference>
<name>A0A0B2JT81_9FIRM</name>
<dbReference type="CDD" id="cd02440">
    <property type="entry name" value="AdoMet_MTases"/>
    <property type="match status" value="1"/>
</dbReference>
<accession>A0A0B2JT81</accession>
<dbReference type="PANTHER" id="PTHR36112:SF1">
    <property type="entry name" value="RIBOSOMAL RNA SMALL SUBUNIT METHYLTRANSFERASE J"/>
    <property type="match status" value="1"/>
</dbReference>
<protein>
    <submittedName>
        <fullName evidence="1">Protein-L-IsoD(D-D) O-methyltransferase</fullName>
    </submittedName>
</protein>
<dbReference type="GO" id="GO:0008990">
    <property type="term" value="F:rRNA (guanine-N2-)-methyltransferase activity"/>
    <property type="evidence" value="ECO:0007669"/>
    <property type="project" value="InterPro"/>
</dbReference>
<dbReference type="Pfam" id="PF04445">
    <property type="entry name" value="SAM_MT"/>
    <property type="match status" value="1"/>
</dbReference>
<dbReference type="Proteomes" id="UP000030993">
    <property type="component" value="Unassembled WGS sequence"/>
</dbReference>
<keyword evidence="2" id="KW-1185">Reference proteome</keyword>
<dbReference type="RefSeq" id="WP_039210040.1">
    <property type="nucleotide sequence ID" value="NZ_JSCE01000187.1"/>
</dbReference>
<reference evidence="1 2" key="1">
    <citation type="journal article" date="2013" name="PLoS ONE">
        <title>Identification and characterization of three novel lipases belonging to families II and V from Anaerovibrio lipolyticus 5ST.</title>
        <authorList>
            <person name="Prive F."/>
            <person name="Kaderbhai N.N."/>
            <person name="Girdwood S."/>
            <person name="Worgan H.J."/>
            <person name="Pinloche E."/>
            <person name="Scollan N.D."/>
            <person name="Huws S.A."/>
            <person name="Newbold C.J."/>
        </authorList>
    </citation>
    <scope>NUCLEOTIDE SEQUENCE [LARGE SCALE GENOMIC DNA]</scope>
    <source>
        <strain evidence="1 2">5S</strain>
    </source>
</reference>
<dbReference type="InterPro" id="IPR029063">
    <property type="entry name" value="SAM-dependent_MTases_sf"/>
</dbReference>
<evidence type="ECO:0000313" key="1">
    <source>
        <dbReference type="EMBL" id="KHM51545.1"/>
    </source>
</evidence>
<dbReference type="STRING" id="82374.NZ47_10000"/>
<dbReference type="Gene3D" id="3.40.50.150">
    <property type="entry name" value="Vaccinia Virus protein VP39"/>
    <property type="match status" value="1"/>
</dbReference>
<dbReference type="PANTHER" id="PTHR36112">
    <property type="entry name" value="RIBOSOMAL RNA SMALL SUBUNIT METHYLTRANSFERASE J"/>
    <property type="match status" value="1"/>
</dbReference>
<proteinExistence type="predicted"/>